<dbReference type="InterPro" id="IPR005801">
    <property type="entry name" value="ADC_synthase"/>
</dbReference>
<reference evidence="4 5" key="1">
    <citation type="submission" date="2018-08" db="EMBL/GenBank/DDBJ databases">
        <title>A genome reference for cultivated species of the human gut microbiota.</title>
        <authorList>
            <person name="Zou Y."/>
            <person name="Xue W."/>
            <person name="Luo G."/>
        </authorList>
    </citation>
    <scope>NUCLEOTIDE SEQUENCE [LARGE SCALE GENOMIC DNA]</scope>
    <source>
        <strain evidence="4 5">AM16-54</strain>
    </source>
</reference>
<protein>
    <submittedName>
        <fullName evidence="4">Aminodeoxychorismate synthase component I</fullName>
        <ecNumber evidence="4">2.6.1.85</ecNumber>
    </submittedName>
</protein>
<evidence type="ECO:0000313" key="7">
    <source>
        <dbReference type="Proteomes" id="UP000406735"/>
    </source>
</evidence>
<keyword evidence="4" id="KW-0808">Transferase</keyword>
<dbReference type="Gene3D" id="3.60.120.10">
    <property type="entry name" value="Anthranilate synthase"/>
    <property type="match status" value="1"/>
</dbReference>
<name>A0A3R6GRX7_9BACT</name>
<evidence type="ECO:0000313" key="4">
    <source>
        <dbReference type="EMBL" id="RHH79030.1"/>
    </source>
</evidence>
<dbReference type="InterPro" id="IPR015890">
    <property type="entry name" value="Chorismate_C"/>
</dbReference>
<reference evidence="6 7" key="2">
    <citation type="submission" date="2019-09" db="EMBL/GenBank/DDBJ databases">
        <title>Distinct polysaccharide growth profiles of human intestinal Prevotella copri isolates.</title>
        <authorList>
            <person name="Fehlner-Peach H."/>
            <person name="Magnabosco C."/>
            <person name="Raghavan V."/>
            <person name="Scher J.U."/>
            <person name="Tett A."/>
            <person name="Cox L.M."/>
            <person name="Gottsegen C."/>
            <person name="Watters A."/>
            <person name="Wiltshire- Gordon J.D."/>
            <person name="Segata N."/>
            <person name="Bonneau R."/>
            <person name="Littman D.R."/>
        </authorList>
    </citation>
    <scope>NUCLEOTIDE SEQUENCE [LARGE SCALE GENOMIC DNA]</scope>
    <source>
        <strain evidence="6">iAK279</strain>
        <strain evidence="3">IAK279</strain>
        <strain evidence="2">IK21513</strain>
        <strain evidence="7">iK21513</strain>
    </source>
</reference>
<dbReference type="EMBL" id="VZCY01000094">
    <property type="protein sequence ID" value="MQN10521.1"/>
    <property type="molecule type" value="Genomic_DNA"/>
</dbReference>
<keyword evidence="4" id="KW-0032">Aminotransferase</keyword>
<dbReference type="GO" id="GO:0000162">
    <property type="term" value="P:L-tryptophan biosynthetic process"/>
    <property type="evidence" value="ECO:0007669"/>
    <property type="project" value="TreeGrafter"/>
</dbReference>
<dbReference type="AlphaFoldDB" id="A0A3R6GRX7"/>
<dbReference type="NCBIfam" id="NF005486">
    <property type="entry name" value="PRK07093.1"/>
    <property type="match status" value="1"/>
</dbReference>
<comment type="caution">
    <text evidence="4">The sequence shown here is derived from an EMBL/GenBank/DDBJ whole genome shotgun (WGS) entry which is preliminary data.</text>
</comment>
<dbReference type="Proteomes" id="UP000284548">
    <property type="component" value="Unassembled WGS sequence"/>
</dbReference>
<dbReference type="Proteomes" id="UP000406735">
    <property type="component" value="Unassembled WGS sequence"/>
</dbReference>
<proteinExistence type="predicted"/>
<dbReference type="PANTHER" id="PTHR11236">
    <property type="entry name" value="AMINOBENZOATE/ANTHRANILATE SYNTHASE"/>
    <property type="match status" value="1"/>
</dbReference>
<dbReference type="PRINTS" id="PR00095">
    <property type="entry name" value="ANTSNTHASEI"/>
</dbReference>
<feature type="domain" description="Chorismate-utilising enzyme C-terminal" evidence="1">
    <location>
        <begin position="104"/>
        <end position="392"/>
    </location>
</feature>
<evidence type="ECO:0000259" key="1">
    <source>
        <dbReference type="Pfam" id="PF00425"/>
    </source>
</evidence>
<dbReference type="EC" id="2.6.1.85" evidence="4"/>
<dbReference type="PANTHER" id="PTHR11236:SF50">
    <property type="entry name" value="AMINODEOXYCHORISMATE SYNTHASE COMPONENT 1"/>
    <property type="match status" value="1"/>
</dbReference>
<gene>
    <name evidence="4" type="ORF">DW192_12340</name>
    <name evidence="3" type="ORF">F7D62_05715</name>
    <name evidence="2" type="ORF">F7D97_11475</name>
</gene>
<accession>A0A3R6GRX7</accession>
<dbReference type="Pfam" id="PF00425">
    <property type="entry name" value="Chorismate_bind"/>
    <property type="match status" value="1"/>
</dbReference>
<dbReference type="RefSeq" id="WP_118255414.1">
    <property type="nucleotide sequence ID" value="NZ_DAWERD010000008.1"/>
</dbReference>
<evidence type="ECO:0000313" key="2">
    <source>
        <dbReference type="EMBL" id="MQN10521.1"/>
    </source>
</evidence>
<dbReference type="GO" id="GO:0046820">
    <property type="term" value="F:4-amino-4-deoxychorismate synthase activity"/>
    <property type="evidence" value="ECO:0007669"/>
    <property type="project" value="UniProtKB-EC"/>
</dbReference>
<evidence type="ECO:0000313" key="5">
    <source>
        <dbReference type="Proteomes" id="UP000284548"/>
    </source>
</evidence>
<dbReference type="InterPro" id="IPR019999">
    <property type="entry name" value="Anth_synth_I-like"/>
</dbReference>
<dbReference type="SUPFAM" id="SSF56322">
    <property type="entry name" value="ADC synthase"/>
    <property type="match status" value="1"/>
</dbReference>
<evidence type="ECO:0000313" key="3">
    <source>
        <dbReference type="EMBL" id="MQO03606.1"/>
    </source>
</evidence>
<dbReference type="Proteomes" id="UP000390763">
    <property type="component" value="Unassembled WGS sequence"/>
</dbReference>
<organism evidence="4 5">
    <name type="scientific">Segatella copri</name>
    <dbReference type="NCBI Taxonomy" id="165179"/>
    <lineage>
        <taxon>Bacteria</taxon>
        <taxon>Pseudomonadati</taxon>
        <taxon>Bacteroidota</taxon>
        <taxon>Bacteroidia</taxon>
        <taxon>Bacteroidales</taxon>
        <taxon>Prevotellaceae</taxon>
        <taxon>Segatella</taxon>
    </lineage>
</organism>
<evidence type="ECO:0000313" key="6">
    <source>
        <dbReference type="Proteomes" id="UP000390763"/>
    </source>
</evidence>
<dbReference type="EMBL" id="QRKB01000036">
    <property type="protein sequence ID" value="RHH79030.1"/>
    <property type="molecule type" value="Genomic_DNA"/>
</dbReference>
<sequence>MKQKIIDKINRLASQKEPFLFVINYQADEAFIRKLSDINPEECLFDFEGRGNWRENHSKEMGDSKRIYEEISREIPKEISEKKFFKETPLDSPISWQITPPLYNDYERSFNIVKSNIMAGNSYLTNLTNRVPVSCNLSLEEIFHRAKGKYKLLLRRKRTQAEDKAHLKEENIEENLTPFVCFSPETFVRIKGGRIYSYPMKGTLDASLPNAEKLLMEDRKEAAEHATIVDLIRNDLSRVAEDVRVDKYRYVDVLHTNKGDILQTSSEISGRLPEDYPHHLGEILDAQLPAGSITGAPKDKTMQIIQEAEGYDRGFYTGIMGIYDQGELNSAVMIRFIEEETSPVDFEADGEKNFKANEGKKPKKSRKLYFKAGGGITSKSDCRREYEEVIQKIYLPF</sequence>
<dbReference type="EMBL" id="VZBT01000051">
    <property type="protein sequence ID" value="MQO03606.1"/>
    <property type="molecule type" value="Genomic_DNA"/>
</dbReference>